<dbReference type="Proteomes" id="UP000237968">
    <property type="component" value="Unassembled WGS sequence"/>
</dbReference>
<dbReference type="EMBL" id="PVNK01000175">
    <property type="protein sequence ID" value="PRP94731.1"/>
    <property type="molecule type" value="Genomic_DNA"/>
</dbReference>
<proteinExistence type="predicted"/>
<gene>
    <name evidence="3" type="ORF">ENSA5_40540</name>
</gene>
<name>A0A2S9XPW4_9BACT</name>
<keyword evidence="2" id="KW-0812">Transmembrane</keyword>
<protein>
    <submittedName>
        <fullName evidence="3">Uncharacterized protein</fullName>
    </submittedName>
</protein>
<keyword evidence="2" id="KW-1133">Transmembrane helix</keyword>
<evidence type="ECO:0000256" key="1">
    <source>
        <dbReference type="SAM" id="MobiDB-lite"/>
    </source>
</evidence>
<comment type="caution">
    <text evidence="3">The sequence shown here is derived from an EMBL/GenBank/DDBJ whole genome shotgun (WGS) entry which is preliminary data.</text>
</comment>
<feature type="transmembrane region" description="Helical" evidence="2">
    <location>
        <begin position="43"/>
        <end position="68"/>
    </location>
</feature>
<keyword evidence="2" id="KW-0472">Membrane</keyword>
<feature type="compositionally biased region" description="Polar residues" evidence="1">
    <location>
        <begin position="13"/>
        <end position="23"/>
    </location>
</feature>
<dbReference type="RefSeq" id="WP_106393348.1">
    <property type="nucleotide sequence ID" value="NZ_PVNK01000175.1"/>
</dbReference>
<dbReference type="AlphaFoldDB" id="A0A2S9XPW4"/>
<sequence>MSFNPYQPPTPAYDTSYTQQSPQAGGAVVTDRIVNSLRKTRPWVAFLAILGFIGSGITLLGGLGALVAASEVELGAGIGIAYLFVGAIYLIIALSLNRYATSISRLIHGGGVEELENAVDAQASFWQLAGIMTLIGMVLMVIMVVAAAAIGASVANSF</sequence>
<evidence type="ECO:0000256" key="2">
    <source>
        <dbReference type="SAM" id="Phobius"/>
    </source>
</evidence>
<reference evidence="3 4" key="1">
    <citation type="submission" date="2018-03" db="EMBL/GenBank/DDBJ databases">
        <title>Draft Genome Sequences of the Obligatory Marine Myxobacteria Enhygromyxa salina SWB005.</title>
        <authorList>
            <person name="Poehlein A."/>
            <person name="Moghaddam J.A."/>
            <person name="Harms H."/>
            <person name="Alanjari M."/>
            <person name="Koenig G.M."/>
            <person name="Daniel R."/>
            <person name="Schaeberle T.F."/>
        </authorList>
    </citation>
    <scope>NUCLEOTIDE SEQUENCE [LARGE SCALE GENOMIC DNA]</scope>
    <source>
        <strain evidence="3 4">SWB005</strain>
    </source>
</reference>
<feature type="region of interest" description="Disordered" evidence="1">
    <location>
        <begin position="1"/>
        <end position="23"/>
    </location>
</feature>
<feature type="compositionally biased region" description="Pro residues" evidence="1">
    <location>
        <begin position="1"/>
        <end position="11"/>
    </location>
</feature>
<keyword evidence="4" id="KW-1185">Reference proteome</keyword>
<dbReference type="OrthoDB" id="5625314at2"/>
<accession>A0A2S9XPW4</accession>
<evidence type="ECO:0000313" key="4">
    <source>
        <dbReference type="Proteomes" id="UP000237968"/>
    </source>
</evidence>
<feature type="transmembrane region" description="Helical" evidence="2">
    <location>
        <begin position="74"/>
        <end position="96"/>
    </location>
</feature>
<organism evidence="3 4">
    <name type="scientific">Enhygromyxa salina</name>
    <dbReference type="NCBI Taxonomy" id="215803"/>
    <lineage>
        <taxon>Bacteria</taxon>
        <taxon>Pseudomonadati</taxon>
        <taxon>Myxococcota</taxon>
        <taxon>Polyangia</taxon>
        <taxon>Nannocystales</taxon>
        <taxon>Nannocystaceae</taxon>
        <taxon>Enhygromyxa</taxon>
    </lineage>
</organism>
<evidence type="ECO:0000313" key="3">
    <source>
        <dbReference type="EMBL" id="PRP94731.1"/>
    </source>
</evidence>
<feature type="transmembrane region" description="Helical" evidence="2">
    <location>
        <begin position="134"/>
        <end position="155"/>
    </location>
</feature>